<protein>
    <submittedName>
        <fullName evidence="2">Uncharacterized protein</fullName>
    </submittedName>
</protein>
<evidence type="ECO:0000256" key="1">
    <source>
        <dbReference type="SAM" id="MobiDB-lite"/>
    </source>
</evidence>
<reference evidence="2" key="1">
    <citation type="journal article" date="2020" name="Stud. Mycol.">
        <title>101 Dothideomycetes genomes: a test case for predicting lifestyles and emergence of pathogens.</title>
        <authorList>
            <person name="Haridas S."/>
            <person name="Albert R."/>
            <person name="Binder M."/>
            <person name="Bloem J."/>
            <person name="Labutti K."/>
            <person name="Salamov A."/>
            <person name="Andreopoulos B."/>
            <person name="Baker S."/>
            <person name="Barry K."/>
            <person name="Bills G."/>
            <person name="Bluhm B."/>
            <person name="Cannon C."/>
            <person name="Castanera R."/>
            <person name="Culley D."/>
            <person name="Daum C."/>
            <person name="Ezra D."/>
            <person name="Gonzalez J."/>
            <person name="Henrissat B."/>
            <person name="Kuo A."/>
            <person name="Liang C."/>
            <person name="Lipzen A."/>
            <person name="Lutzoni F."/>
            <person name="Magnuson J."/>
            <person name="Mondo S."/>
            <person name="Nolan M."/>
            <person name="Ohm R."/>
            <person name="Pangilinan J."/>
            <person name="Park H.-J."/>
            <person name="Ramirez L."/>
            <person name="Alfaro M."/>
            <person name="Sun H."/>
            <person name="Tritt A."/>
            <person name="Yoshinaga Y."/>
            <person name="Zwiers L.-H."/>
            <person name="Turgeon B."/>
            <person name="Goodwin S."/>
            <person name="Spatafora J."/>
            <person name="Crous P."/>
            <person name="Grigoriev I."/>
        </authorList>
    </citation>
    <scope>NUCLEOTIDE SEQUENCE</scope>
    <source>
        <strain evidence="2">CBS 161.51</strain>
    </source>
</reference>
<organism evidence="2 3">
    <name type="scientific">Clathrospora elynae</name>
    <dbReference type="NCBI Taxonomy" id="706981"/>
    <lineage>
        <taxon>Eukaryota</taxon>
        <taxon>Fungi</taxon>
        <taxon>Dikarya</taxon>
        <taxon>Ascomycota</taxon>
        <taxon>Pezizomycotina</taxon>
        <taxon>Dothideomycetes</taxon>
        <taxon>Pleosporomycetidae</taxon>
        <taxon>Pleosporales</taxon>
        <taxon>Diademaceae</taxon>
        <taxon>Clathrospora</taxon>
    </lineage>
</organism>
<proteinExistence type="predicted"/>
<gene>
    <name evidence="2" type="ORF">EJ02DRAFT_82904</name>
</gene>
<dbReference type="EMBL" id="ML976184">
    <property type="protein sequence ID" value="KAF1936505.1"/>
    <property type="molecule type" value="Genomic_DNA"/>
</dbReference>
<accession>A0A6A5S7C5</accession>
<dbReference type="Proteomes" id="UP000800038">
    <property type="component" value="Unassembled WGS sequence"/>
</dbReference>
<feature type="region of interest" description="Disordered" evidence="1">
    <location>
        <begin position="61"/>
        <end position="91"/>
    </location>
</feature>
<evidence type="ECO:0000313" key="3">
    <source>
        <dbReference type="Proteomes" id="UP000800038"/>
    </source>
</evidence>
<dbReference type="AlphaFoldDB" id="A0A6A5S7C5"/>
<name>A0A6A5S7C5_9PLEO</name>
<sequence length="91" mass="10367">MRPLVLSWLTSACFILFKFPIVAVAMLLRVLSPQCILAFIYTCRAPTSIQNYRWTPATTSVSPLQPIGRSPRNQCRSYPGHQRNRVGDRKC</sequence>
<keyword evidence="3" id="KW-1185">Reference proteome</keyword>
<evidence type="ECO:0000313" key="2">
    <source>
        <dbReference type="EMBL" id="KAF1936505.1"/>
    </source>
</evidence>